<keyword evidence="10 12" id="KW-0413">Isomerase</keyword>
<name>A0A2P8QZZ0_9BACT</name>
<dbReference type="GO" id="GO:0016887">
    <property type="term" value="F:ATP hydrolysis activity"/>
    <property type="evidence" value="ECO:0007669"/>
    <property type="project" value="RHEA"/>
</dbReference>
<dbReference type="GO" id="GO:0008270">
    <property type="term" value="F:zinc ion binding"/>
    <property type="evidence" value="ECO:0007669"/>
    <property type="project" value="UniProtKB-UniRule"/>
</dbReference>
<keyword evidence="2 12" id="KW-0235">DNA replication</keyword>
<evidence type="ECO:0000256" key="11">
    <source>
        <dbReference type="ARBA" id="ARBA00048988"/>
    </source>
</evidence>
<accession>A0A2P8QZZ0</accession>
<organism evidence="15 16">
    <name type="scientific">Campylobacter blaseri</name>
    <dbReference type="NCBI Taxonomy" id="2042961"/>
    <lineage>
        <taxon>Bacteria</taxon>
        <taxon>Pseudomonadati</taxon>
        <taxon>Campylobacterota</taxon>
        <taxon>Epsilonproteobacteria</taxon>
        <taxon>Campylobacterales</taxon>
        <taxon>Campylobacteraceae</taxon>
        <taxon>Campylobacter</taxon>
    </lineage>
</organism>
<dbReference type="GO" id="GO:0006302">
    <property type="term" value="P:double-strand break repair"/>
    <property type="evidence" value="ECO:0007669"/>
    <property type="project" value="InterPro"/>
</dbReference>
<dbReference type="EMBL" id="PDHH01000005">
    <property type="protein sequence ID" value="PSM51821.1"/>
    <property type="molecule type" value="Genomic_DNA"/>
</dbReference>
<protein>
    <recommendedName>
        <fullName evidence="12">Replication restart protein PriA</fullName>
    </recommendedName>
    <alternativeName>
        <fullName evidence="12">ATP-dependent DNA helicase PriA</fullName>
        <ecNumber evidence="12">5.6.2.4</ecNumber>
    </alternativeName>
    <alternativeName>
        <fullName evidence="12">DNA 3'-5' helicase PriA</fullName>
    </alternativeName>
</protein>
<keyword evidence="4 12" id="KW-0547">Nucleotide-binding</keyword>
<evidence type="ECO:0000256" key="9">
    <source>
        <dbReference type="ARBA" id="ARBA00023125"/>
    </source>
</evidence>
<dbReference type="Pfam" id="PF00270">
    <property type="entry name" value="DEAD"/>
    <property type="match status" value="1"/>
</dbReference>
<comment type="function">
    <text evidence="12">Initiates the restart of stalled replication forks, which reloads the replicative helicase on sites other than the origin of replication. Recognizes and binds to abandoned replication forks and remodels them to uncover a helicase loading site. Promotes assembly of the primosome at these replication forks.</text>
</comment>
<keyword evidence="16" id="KW-1185">Reference proteome</keyword>
<dbReference type="HAMAP" id="MF_00983">
    <property type="entry name" value="PriA"/>
    <property type="match status" value="1"/>
</dbReference>
<evidence type="ECO:0000313" key="15">
    <source>
        <dbReference type="EMBL" id="PSM51821.1"/>
    </source>
</evidence>
<dbReference type="RefSeq" id="WP_106871978.1">
    <property type="nucleotide sequence ID" value="NZ_CP053841.1"/>
</dbReference>
<reference evidence="16" key="1">
    <citation type="submission" date="2017-10" db="EMBL/GenBank/DDBJ databases">
        <title>Campylobacter species from seals.</title>
        <authorList>
            <person name="Gilbert M.J."/>
            <person name="Zomer A.L."/>
            <person name="Timmerman A.J."/>
            <person name="Duim B."/>
            <person name="Wagenaar J.A."/>
        </authorList>
    </citation>
    <scope>NUCLEOTIDE SEQUENCE [LARGE SCALE GENOMIC DNA]</scope>
    <source>
        <strain evidence="16">17S00004-5</strain>
    </source>
</reference>
<comment type="subunit">
    <text evidence="12">Component of the replication restart primosome.</text>
</comment>
<dbReference type="PROSITE" id="PS51192">
    <property type="entry name" value="HELICASE_ATP_BIND_1"/>
    <property type="match status" value="1"/>
</dbReference>
<dbReference type="Pfam" id="PF18319">
    <property type="entry name" value="Zn_ribbon_PriA"/>
    <property type="match status" value="1"/>
</dbReference>
<feature type="binding site" evidence="12">
    <location>
        <position position="372"/>
    </location>
    <ligand>
        <name>Zn(2+)</name>
        <dbReference type="ChEBI" id="CHEBI:29105"/>
        <label>1</label>
    </ligand>
</feature>
<dbReference type="Gene3D" id="3.40.1440.60">
    <property type="entry name" value="PriA, 3(prime) DNA-binding domain"/>
    <property type="match status" value="1"/>
</dbReference>
<dbReference type="InterPro" id="IPR001650">
    <property type="entry name" value="Helicase_C-like"/>
</dbReference>
<dbReference type="GO" id="GO:0006270">
    <property type="term" value="P:DNA replication initiation"/>
    <property type="evidence" value="ECO:0007669"/>
    <property type="project" value="TreeGrafter"/>
</dbReference>
<feature type="binding site" evidence="12">
    <location>
        <position position="341"/>
    </location>
    <ligand>
        <name>Zn(2+)</name>
        <dbReference type="ChEBI" id="CHEBI:29105"/>
        <label>2</label>
    </ligand>
</feature>
<dbReference type="Gene3D" id="3.40.50.300">
    <property type="entry name" value="P-loop containing nucleotide triphosphate hydrolases"/>
    <property type="match status" value="2"/>
</dbReference>
<keyword evidence="3 12" id="KW-0479">Metal-binding</keyword>
<dbReference type="OrthoDB" id="9759544at2"/>
<comment type="catalytic activity">
    <reaction evidence="12">
        <text>Couples ATP hydrolysis with the unwinding of duplex DNA by translocating in the 3'-5' direction.</text>
        <dbReference type="EC" id="5.6.2.4"/>
    </reaction>
</comment>
<dbReference type="InterPro" id="IPR041236">
    <property type="entry name" value="PriA_C"/>
</dbReference>
<keyword evidence="9 12" id="KW-0238">DNA-binding</keyword>
<gene>
    <name evidence="12" type="primary">priA</name>
    <name evidence="15" type="ORF">CQ405_06760</name>
</gene>
<proteinExistence type="inferred from homology"/>
<comment type="caution">
    <text evidence="15">The sequence shown here is derived from an EMBL/GenBank/DDBJ whole genome shotgun (WGS) entry which is preliminary data.</text>
</comment>
<dbReference type="GO" id="GO:0006269">
    <property type="term" value="P:DNA replication, synthesis of primer"/>
    <property type="evidence" value="ECO:0007669"/>
    <property type="project" value="UniProtKB-KW"/>
</dbReference>
<evidence type="ECO:0000256" key="12">
    <source>
        <dbReference type="HAMAP-Rule" id="MF_00983"/>
    </source>
</evidence>
<dbReference type="PANTHER" id="PTHR30580:SF0">
    <property type="entry name" value="PRIMOSOMAL PROTEIN N"/>
    <property type="match status" value="1"/>
</dbReference>
<dbReference type="Proteomes" id="UP000240535">
    <property type="component" value="Unassembled WGS sequence"/>
</dbReference>
<dbReference type="NCBIfam" id="TIGR00595">
    <property type="entry name" value="priA"/>
    <property type="match status" value="1"/>
</dbReference>
<evidence type="ECO:0000256" key="3">
    <source>
        <dbReference type="ARBA" id="ARBA00022723"/>
    </source>
</evidence>
<evidence type="ECO:0000259" key="13">
    <source>
        <dbReference type="PROSITE" id="PS51192"/>
    </source>
</evidence>
<feature type="binding site" evidence="12">
    <location>
        <position position="335"/>
    </location>
    <ligand>
        <name>Zn(2+)</name>
        <dbReference type="ChEBI" id="CHEBI:29105"/>
        <label>1</label>
    </ligand>
</feature>
<evidence type="ECO:0000256" key="7">
    <source>
        <dbReference type="ARBA" id="ARBA00022833"/>
    </source>
</evidence>
<dbReference type="Pfam" id="PF00271">
    <property type="entry name" value="Helicase_C"/>
    <property type="match status" value="1"/>
</dbReference>
<dbReference type="FunFam" id="3.40.50.300:FF:000489">
    <property type="entry name" value="Primosome assembly protein PriA"/>
    <property type="match status" value="1"/>
</dbReference>
<dbReference type="NCBIfam" id="NF004069">
    <property type="entry name" value="PRK05580.2-1"/>
    <property type="match status" value="1"/>
</dbReference>
<feature type="domain" description="Helicase ATP-binding" evidence="13">
    <location>
        <begin position="118"/>
        <end position="284"/>
    </location>
</feature>
<dbReference type="GO" id="GO:0005524">
    <property type="term" value="F:ATP binding"/>
    <property type="evidence" value="ECO:0007669"/>
    <property type="project" value="UniProtKB-UniRule"/>
</dbReference>
<evidence type="ECO:0000256" key="4">
    <source>
        <dbReference type="ARBA" id="ARBA00022741"/>
    </source>
</evidence>
<dbReference type="InterPro" id="IPR027417">
    <property type="entry name" value="P-loop_NTPase"/>
</dbReference>
<dbReference type="InterPro" id="IPR011545">
    <property type="entry name" value="DEAD/DEAH_box_helicase_dom"/>
</dbReference>
<keyword evidence="7 12" id="KW-0862">Zinc</keyword>
<comment type="cofactor">
    <cofactor evidence="12">
        <name>Zn(2+)</name>
        <dbReference type="ChEBI" id="CHEBI:29105"/>
    </cofactor>
    <text evidence="12">Binds 2 zinc ions per subunit.</text>
</comment>
<dbReference type="InterPro" id="IPR005259">
    <property type="entry name" value="PriA"/>
</dbReference>
<evidence type="ECO:0000256" key="8">
    <source>
        <dbReference type="ARBA" id="ARBA00022840"/>
    </source>
</evidence>
<dbReference type="SUPFAM" id="SSF52540">
    <property type="entry name" value="P-loop containing nucleoside triphosphate hydrolases"/>
    <property type="match status" value="1"/>
</dbReference>
<evidence type="ECO:0000256" key="10">
    <source>
        <dbReference type="ARBA" id="ARBA00023235"/>
    </source>
</evidence>
<evidence type="ECO:0000256" key="6">
    <source>
        <dbReference type="ARBA" id="ARBA00022806"/>
    </source>
</evidence>
<evidence type="ECO:0000256" key="1">
    <source>
        <dbReference type="ARBA" id="ARBA00022515"/>
    </source>
</evidence>
<keyword evidence="1 12" id="KW-0639">Primosome</keyword>
<evidence type="ECO:0000313" key="16">
    <source>
        <dbReference type="Proteomes" id="UP000240535"/>
    </source>
</evidence>
<dbReference type="SMART" id="SM00487">
    <property type="entry name" value="DEXDc"/>
    <property type="match status" value="1"/>
</dbReference>
<dbReference type="GO" id="GO:0003677">
    <property type="term" value="F:DNA binding"/>
    <property type="evidence" value="ECO:0007669"/>
    <property type="project" value="UniProtKB-UniRule"/>
</dbReference>
<evidence type="ECO:0000256" key="5">
    <source>
        <dbReference type="ARBA" id="ARBA00022801"/>
    </source>
</evidence>
<comment type="catalytic activity">
    <reaction evidence="11 12">
        <text>ATP + H2O = ADP + phosphate + H(+)</text>
        <dbReference type="Rhea" id="RHEA:13065"/>
        <dbReference type="ChEBI" id="CHEBI:15377"/>
        <dbReference type="ChEBI" id="CHEBI:15378"/>
        <dbReference type="ChEBI" id="CHEBI:30616"/>
        <dbReference type="ChEBI" id="CHEBI:43474"/>
        <dbReference type="ChEBI" id="CHEBI:456216"/>
        <dbReference type="EC" id="5.6.2.4"/>
    </reaction>
</comment>
<feature type="binding site" evidence="12">
    <location>
        <position position="362"/>
    </location>
    <ligand>
        <name>Zn(2+)</name>
        <dbReference type="ChEBI" id="CHEBI:29105"/>
        <label>2</label>
    </ligand>
</feature>
<dbReference type="Pfam" id="PF18074">
    <property type="entry name" value="PriA_C"/>
    <property type="match status" value="1"/>
</dbReference>
<dbReference type="GO" id="GO:1990077">
    <property type="term" value="C:primosome complex"/>
    <property type="evidence" value="ECO:0007669"/>
    <property type="project" value="UniProtKB-UniRule"/>
</dbReference>
<feature type="binding site" evidence="12">
    <location>
        <position position="375"/>
    </location>
    <ligand>
        <name>Zn(2+)</name>
        <dbReference type="ChEBI" id="CHEBI:29105"/>
        <label>1</label>
    </ligand>
</feature>
<dbReference type="InterPro" id="IPR041222">
    <property type="entry name" value="PriA_3primeBD"/>
</dbReference>
<comment type="similarity">
    <text evidence="12">Belongs to the helicase family. PriA subfamily.</text>
</comment>
<dbReference type="AlphaFoldDB" id="A0A2P8QZZ0"/>
<keyword evidence="8 12" id="KW-0067">ATP-binding</keyword>
<dbReference type="GO" id="GO:0043138">
    <property type="term" value="F:3'-5' DNA helicase activity"/>
    <property type="evidence" value="ECO:0007669"/>
    <property type="project" value="UniProtKB-EC"/>
</dbReference>
<dbReference type="InterPro" id="IPR014001">
    <property type="entry name" value="Helicase_ATP-bd"/>
</dbReference>
<sequence length="610" mass="69584">MKYYKVAILNKNLEPLTYHFDKNVSIYSIVEVVLKNKLHKGVIIKEVEKPIFKTAEISTVLEEKLSKMQISLANFISYYYISKIGISFNLFTPYKNKNDQNINFKLKPNLSPNQQKGYEFIKNNQISLLFGDTGSGKSEIYISLLVDILNKGKQALFLMPEISLTPQMEKRLKKYFGDHIGVWHSKITKSEKEKLLKDFENGDIKLIAGARSALFLPFTNLGLIIVDEEHDDSYKSSQNPRYNAKDLALYIAKKLDSKIVLGSATPSLSSFVKHPSFRLKGTYFSSQKTIDYDISETKITPKILQELKNTLSNKNQAIVFLPTRANFKYMICKECKTIVTCPYCSVGMSFHKSKNALVCHYCGFSMYAKTNCEKCGNEVLESKRMGTSEVVSQLQSYFPSANIAKFDRDEITTQKKLINILSDFNDGKIDILVGTQMLSKGHDYHNVKLAVVMGIDAGLSYADYKAREKTLSLAIQIAGRSGRTGKGKILLQTEQADFFKDYIENYDKFLKEEKYYRDGLYPPFTRLLRILISHKNEKKAEESMQICLNNLKKIEDIEMIGYGKAAIEYISSKYRYEILIRANSHKPLIKAGNICDTTNVQIDMDPISFS</sequence>
<dbReference type="SMART" id="SM00490">
    <property type="entry name" value="HELICc"/>
    <property type="match status" value="1"/>
</dbReference>
<dbReference type="EC" id="5.6.2.4" evidence="12"/>
<dbReference type="GO" id="GO:0006310">
    <property type="term" value="P:DNA recombination"/>
    <property type="evidence" value="ECO:0007669"/>
    <property type="project" value="InterPro"/>
</dbReference>
<evidence type="ECO:0000259" key="14">
    <source>
        <dbReference type="PROSITE" id="PS51194"/>
    </source>
</evidence>
<dbReference type="PANTHER" id="PTHR30580">
    <property type="entry name" value="PRIMOSOMAL PROTEIN N"/>
    <property type="match status" value="1"/>
</dbReference>
<dbReference type="InterPro" id="IPR042115">
    <property type="entry name" value="PriA_3primeBD_sf"/>
</dbReference>
<keyword evidence="6 12" id="KW-0347">Helicase</keyword>
<dbReference type="CDD" id="cd17929">
    <property type="entry name" value="DEXHc_priA"/>
    <property type="match status" value="1"/>
</dbReference>
<feature type="binding site" evidence="12">
    <location>
        <position position="344"/>
    </location>
    <ligand>
        <name>Zn(2+)</name>
        <dbReference type="ChEBI" id="CHEBI:29105"/>
        <label>2</label>
    </ligand>
</feature>
<evidence type="ECO:0000256" key="2">
    <source>
        <dbReference type="ARBA" id="ARBA00022705"/>
    </source>
</evidence>
<keyword evidence="5 12" id="KW-0378">Hydrolase</keyword>
<feature type="binding site" evidence="12">
    <location>
        <position position="359"/>
    </location>
    <ligand>
        <name>Zn(2+)</name>
        <dbReference type="ChEBI" id="CHEBI:29105"/>
        <label>2</label>
    </ligand>
</feature>
<dbReference type="Pfam" id="PF17764">
    <property type="entry name" value="PriA_3primeBD"/>
    <property type="match status" value="1"/>
</dbReference>
<feature type="domain" description="Helicase C-terminal" evidence="14">
    <location>
        <begin position="313"/>
        <end position="521"/>
    </location>
</feature>
<feature type="binding site" evidence="12">
    <location>
        <position position="332"/>
    </location>
    <ligand>
        <name>Zn(2+)</name>
        <dbReference type="ChEBI" id="CHEBI:29105"/>
        <label>1</label>
    </ligand>
</feature>
<dbReference type="InterPro" id="IPR040498">
    <property type="entry name" value="PriA_CRR"/>
</dbReference>
<dbReference type="PROSITE" id="PS51194">
    <property type="entry name" value="HELICASE_CTER"/>
    <property type="match status" value="1"/>
</dbReference>